<evidence type="ECO:0000313" key="5">
    <source>
        <dbReference type="Proteomes" id="UP001150062"/>
    </source>
</evidence>
<protein>
    <submittedName>
        <fullName evidence="4">Transcriptional adapter 3-related</fullName>
    </submittedName>
</protein>
<feature type="compositionally biased region" description="Polar residues" evidence="2">
    <location>
        <begin position="101"/>
        <end position="143"/>
    </location>
</feature>
<feature type="compositionally biased region" description="Polar residues" evidence="2">
    <location>
        <begin position="155"/>
        <end position="165"/>
    </location>
</feature>
<keyword evidence="5" id="KW-1185">Reference proteome</keyword>
<evidence type="ECO:0000259" key="3">
    <source>
        <dbReference type="PROSITE" id="PS51059"/>
    </source>
</evidence>
<feature type="compositionally biased region" description="Basic residues" evidence="2">
    <location>
        <begin position="21"/>
        <end position="30"/>
    </location>
</feature>
<evidence type="ECO:0000256" key="2">
    <source>
        <dbReference type="SAM" id="MobiDB-lite"/>
    </source>
</evidence>
<reference evidence="4" key="1">
    <citation type="submission" date="2022-08" db="EMBL/GenBank/DDBJ databases">
        <title>Novel sulfate-reducing endosymbionts in the free-living metamonad Anaeramoeba.</title>
        <authorList>
            <person name="Jerlstrom-Hultqvist J."/>
            <person name="Cepicka I."/>
            <person name="Gallot-Lavallee L."/>
            <person name="Salas-Leiva D."/>
            <person name="Curtis B.A."/>
            <person name="Zahonova K."/>
            <person name="Pipaliya S."/>
            <person name="Dacks J."/>
            <person name="Roger A.J."/>
        </authorList>
    </citation>
    <scope>NUCLEOTIDE SEQUENCE</scope>
    <source>
        <strain evidence="4">Schooner1</strain>
    </source>
</reference>
<feature type="compositionally biased region" description="Basic residues" evidence="2">
    <location>
        <begin position="234"/>
        <end position="252"/>
    </location>
</feature>
<dbReference type="PROSITE" id="PS51059">
    <property type="entry name" value="PARP_CATALYTIC"/>
    <property type="match status" value="1"/>
</dbReference>
<name>A0ABQ8X3N6_9EUKA</name>
<dbReference type="Pfam" id="PF10198">
    <property type="entry name" value="Ada3"/>
    <property type="match status" value="1"/>
</dbReference>
<dbReference type="InterPro" id="IPR012317">
    <property type="entry name" value="Poly(ADP-ribose)pol_cat_dom"/>
</dbReference>
<feature type="compositionally biased region" description="Basic and acidic residues" evidence="2">
    <location>
        <begin position="256"/>
        <end position="265"/>
    </location>
</feature>
<keyword evidence="1" id="KW-0175">Coiled coil</keyword>
<proteinExistence type="predicted"/>
<evidence type="ECO:0000256" key="1">
    <source>
        <dbReference type="SAM" id="Coils"/>
    </source>
</evidence>
<feature type="region of interest" description="Disordered" evidence="2">
    <location>
        <begin position="1"/>
        <end position="35"/>
    </location>
</feature>
<comment type="caution">
    <text evidence="4">The sequence shown here is derived from an EMBL/GenBank/DDBJ whole genome shotgun (WGS) entry which is preliminary data.</text>
</comment>
<feature type="domain" description="PARP catalytic" evidence="3">
    <location>
        <begin position="495"/>
        <end position="571"/>
    </location>
</feature>
<feature type="compositionally biased region" description="Low complexity" evidence="2">
    <location>
        <begin position="172"/>
        <end position="182"/>
    </location>
</feature>
<evidence type="ECO:0000313" key="4">
    <source>
        <dbReference type="EMBL" id="KAJ6226835.1"/>
    </source>
</evidence>
<dbReference type="InterPro" id="IPR019340">
    <property type="entry name" value="Histone_AcTrfase_su3"/>
</dbReference>
<gene>
    <name evidence="4" type="ORF">M0813_10369</name>
</gene>
<organism evidence="4 5">
    <name type="scientific">Anaeramoeba flamelloides</name>
    <dbReference type="NCBI Taxonomy" id="1746091"/>
    <lineage>
        <taxon>Eukaryota</taxon>
        <taxon>Metamonada</taxon>
        <taxon>Anaeramoebidae</taxon>
        <taxon>Anaeramoeba</taxon>
    </lineage>
</organism>
<feature type="region of interest" description="Disordered" evidence="2">
    <location>
        <begin position="346"/>
        <end position="386"/>
    </location>
</feature>
<feature type="compositionally biased region" description="Polar residues" evidence="2">
    <location>
        <begin position="204"/>
        <end position="218"/>
    </location>
</feature>
<dbReference type="EMBL" id="JAOAOG010000339">
    <property type="protein sequence ID" value="KAJ6226835.1"/>
    <property type="molecule type" value="Genomic_DNA"/>
</dbReference>
<feature type="region of interest" description="Disordered" evidence="2">
    <location>
        <begin position="99"/>
        <end position="265"/>
    </location>
</feature>
<feature type="compositionally biased region" description="Polar residues" evidence="2">
    <location>
        <begin position="1"/>
        <end position="20"/>
    </location>
</feature>
<accession>A0ABQ8X3N6</accession>
<feature type="coiled-coil region" evidence="1">
    <location>
        <begin position="504"/>
        <end position="531"/>
    </location>
</feature>
<feature type="compositionally biased region" description="Basic and acidic residues" evidence="2">
    <location>
        <begin position="194"/>
        <end position="203"/>
    </location>
</feature>
<dbReference type="Proteomes" id="UP001150062">
    <property type="component" value="Unassembled WGS sequence"/>
</dbReference>
<sequence>MINHQLNPTFGSTQSQPQLKHQQRIRKRSGHQATPIWNNRRFPHIYGTFAQSTNQPTPSLKDLIVGETEFQQLIHLSKSQIEKLENQRKGIENLLFKHQKNSQNSQASNRVDTNDLQQPTSLNTTNIPNNSNTVSQTTLNDQIIPNRRRKRRQTRSGAQNTQGRNTIKPPISSNSLNTLNNNIKIDPQIRKRKSPGELNKEKSTAQNFTVTNKANEISNTHKRQRNNPSSRTTTNKKKNNTKHKKAKPRSNKKLGNSKEENSDEEIKRIIEQINFFDSEDNETASEEDDFISTRTEPSKVWNHIKPWFEDFTEESVGFIQQSSLDQEGYSEIPPLYQISWNFSDFPQSTTNNSHNSQSHNSNNNSTQSQQQQKQQTQTPQGQQKGNYSKVFYRLLGSLIEADPKSSNLAHKNKRLVDQLDQLKSTYQYWKDPKDPRLPRVFNGTTTKELVSQASRDTHSQVKRVQRNANSSLKAFSELIRVGLVIEPPSNSHQKQDDDQIYQRLKLLMTRLNKVSERNNKYKQQMLNSTKEIITKENNWKIRFQEILALEKKYKDLVKQSNRKKKSKSRKK</sequence>